<dbReference type="SMART" id="SM00487">
    <property type="entry name" value="DEXDc"/>
    <property type="match status" value="1"/>
</dbReference>
<dbReference type="SUPFAM" id="SSF52540">
    <property type="entry name" value="P-loop containing nucleoside triphosphate hydrolases"/>
    <property type="match status" value="1"/>
</dbReference>
<feature type="domain" description="Helicase C-terminal" evidence="13">
    <location>
        <begin position="236"/>
        <end position="388"/>
    </location>
</feature>
<evidence type="ECO:0000259" key="13">
    <source>
        <dbReference type="PROSITE" id="PS51194"/>
    </source>
</evidence>
<feature type="short sequence motif" description="Q motif" evidence="10">
    <location>
        <begin position="4"/>
        <end position="32"/>
    </location>
</feature>
<evidence type="ECO:0000256" key="10">
    <source>
        <dbReference type="PROSITE-ProRule" id="PRU00552"/>
    </source>
</evidence>
<dbReference type="EMBL" id="JACHVA010000038">
    <property type="protein sequence ID" value="MBC2600820.1"/>
    <property type="molecule type" value="Genomic_DNA"/>
</dbReference>
<name>A0A7X1AVM3_9BACT</name>
<dbReference type="PANTHER" id="PTHR47959">
    <property type="entry name" value="ATP-DEPENDENT RNA HELICASE RHLE-RELATED"/>
    <property type="match status" value="1"/>
</dbReference>
<dbReference type="PROSITE" id="PS51194">
    <property type="entry name" value="HELICASE_CTER"/>
    <property type="match status" value="1"/>
</dbReference>
<dbReference type="PROSITE" id="PS51192">
    <property type="entry name" value="HELICASE_ATP_BIND_1"/>
    <property type="match status" value="1"/>
</dbReference>
<keyword evidence="5 15" id="KW-0347">Helicase</keyword>
<organism evidence="15 16">
    <name type="scientific">Puniceicoccus vermicola</name>
    <dbReference type="NCBI Taxonomy" id="388746"/>
    <lineage>
        <taxon>Bacteria</taxon>
        <taxon>Pseudomonadati</taxon>
        <taxon>Verrucomicrobiota</taxon>
        <taxon>Opitutia</taxon>
        <taxon>Puniceicoccales</taxon>
        <taxon>Puniceicoccaceae</taxon>
        <taxon>Puniceicoccus</taxon>
    </lineage>
</organism>
<dbReference type="InterPro" id="IPR044742">
    <property type="entry name" value="DEAD/DEAH_RhlB"/>
</dbReference>
<evidence type="ECO:0000256" key="6">
    <source>
        <dbReference type="ARBA" id="ARBA00022840"/>
    </source>
</evidence>
<evidence type="ECO:0000313" key="16">
    <source>
        <dbReference type="Proteomes" id="UP000525652"/>
    </source>
</evidence>
<dbReference type="InterPro" id="IPR014001">
    <property type="entry name" value="Helicase_ATP-bd"/>
</dbReference>
<dbReference type="SMART" id="SM00490">
    <property type="entry name" value="HELICc"/>
    <property type="match status" value="1"/>
</dbReference>
<dbReference type="AlphaFoldDB" id="A0A7X1AVM3"/>
<evidence type="ECO:0000256" key="3">
    <source>
        <dbReference type="ARBA" id="ARBA00022741"/>
    </source>
</evidence>
<reference evidence="15 16" key="1">
    <citation type="submission" date="2020-07" db="EMBL/GenBank/DDBJ databases">
        <authorList>
            <person name="Feng X."/>
        </authorList>
    </citation>
    <scope>NUCLEOTIDE SEQUENCE [LARGE SCALE GENOMIC DNA]</scope>
    <source>
        <strain evidence="15 16">JCM14086</strain>
    </source>
</reference>
<dbReference type="GO" id="GO:0009266">
    <property type="term" value="P:response to temperature stimulus"/>
    <property type="evidence" value="ECO:0007669"/>
    <property type="project" value="UniProtKB-ARBA"/>
</dbReference>
<evidence type="ECO:0000256" key="1">
    <source>
        <dbReference type="ARBA" id="ARBA00012552"/>
    </source>
</evidence>
<evidence type="ECO:0000256" key="4">
    <source>
        <dbReference type="ARBA" id="ARBA00022801"/>
    </source>
</evidence>
<keyword evidence="3" id="KW-0547">Nucleotide-binding</keyword>
<comment type="catalytic activity">
    <reaction evidence="8">
        <text>ATP + H2O = ADP + phosphate + H(+)</text>
        <dbReference type="Rhea" id="RHEA:13065"/>
        <dbReference type="ChEBI" id="CHEBI:15377"/>
        <dbReference type="ChEBI" id="CHEBI:15378"/>
        <dbReference type="ChEBI" id="CHEBI:30616"/>
        <dbReference type="ChEBI" id="CHEBI:43474"/>
        <dbReference type="ChEBI" id="CHEBI:456216"/>
        <dbReference type="EC" id="3.6.4.13"/>
    </reaction>
</comment>
<dbReference type="InterPro" id="IPR011545">
    <property type="entry name" value="DEAD/DEAH_box_helicase_dom"/>
</dbReference>
<feature type="compositionally biased region" description="Gly residues" evidence="11">
    <location>
        <begin position="419"/>
        <end position="431"/>
    </location>
</feature>
<dbReference type="GO" id="GO:0005829">
    <property type="term" value="C:cytosol"/>
    <property type="evidence" value="ECO:0007669"/>
    <property type="project" value="TreeGrafter"/>
</dbReference>
<dbReference type="EC" id="3.6.4.13" evidence="1"/>
<gene>
    <name evidence="15" type="ORF">H5P30_03390</name>
</gene>
<dbReference type="InterPro" id="IPR050079">
    <property type="entry name" value="DEAD_box_RNA_helicase"/>
</dbReference>
<dbReference type="CDD" id="cd00268">
    <property type="entry name" value="DEADc"/>
    <property type="match status" value="1"/>
</dbReference>
<dbReference type="InterPro" id="IPR001650">
    <property type="entry name" value="Helicase_C-like"/>
</dbReference>
<keyword evidence="4" id="KW-0378">Hydrolase</keyword>
<dbReference type="PROSITE" id="PS51195">
    <property type="entry name" value="Q_MOTIF"/>
    <property type="match status" value="1"/>
</dbReference>
<dbReference type="GO" id="GO:0005524">
    <property type="term" value="F:ATP binding"/>
    <property type="evidence" value="ECO:0007669"/>
    <property type="project" value="UniProtKB-KW"/>
</dbReference>
<feature type="region of interest" description="Disordered" evidence="11">
    <location>
        <begin position="375"/>
        <end position="450"/>
    </location>
</feature>
<dbReference type="GO" id="GO:0003676">
    <property type="term" value="F:nucleic acid binding"/>
    <property type="evidence" value="ECO:0007669"/>
    <property type="project" value="InterPro"/>
</dbReference>
<evidence type="ECO:0000313" key="15">
    <source>
        <dbReference type="EMBL" id="MBC2600820.1"/>
    </source>
</evidence>
<evidence type="ECO:0000256" key="7">
    <source>
        <dbReference type="ARBA" id="ARBA00038437"/>
    </source>
</evidence>
<proteinExistence type="inferred from homology"/>
<feature type="compositionally biased region" description="Gly residues" evidence="11">
    <location>
        <begin position="392"/>
        <end position="403"/>
    </location>
</feature>
<sequence length="450" mass="49004">MTTTPFSALPLAEPIQRALRDLSYDTPSPIQEQALPPQLEGRDIIGCAQTGTGKTAAFALPILHHMSQSPDRPVANCARALVLTPTRELAVQVGESFSKYGKYLKLRHCLIYGGVSQKPQVNAMRRGVDILVATPGRLLDLINQGHVDLQRVEFLVLDEVDRMLDMGFVHDVKKIAAMMPSERQTALFTATLNGQVRSVADRFINDPVEIRIDPGKPVVERIDQKVCHVRVEDKLPLLQYYLTEQDGSPSDLRTLVFSRTKHGCDKLSKKLKGFGIVSEAIHGNKTQAARQKALDRFRDGRVSVLVATDVAARGIDVKDIGLVVNFDLPNEADTYVHRIGRTARAETSGRAISFCDEGTTSELFQIERHLGKEIDLERDQPFHYEGMPKSKSGGGKGRGQGGGGRRKRPYGRGGRGDRSGGGGFPGGGRGRSGAAQGSRGPAGAKRKARG</sequence>
<evidence type="ECO:0000259" key="14">
    <source>
        <dbReference type="PROSITE" id="PS51195"/>
    </source>
</evidence>
<keyword evidence="6" id="KW-0067">ATP-binding</keyword>
<dbReference type="InterPro" id="IPR027417">
    <property type="entry name" value="P-loop_NTPase"/>
</dbReference>
<evidence type="ECO:0000256" key="5">
    <source>
        <dbReference type="ARBA" id="ARBA00022806"/>
    </source>
</evidence>
<dbReference type="RefSeq" id="WP_185691557.1">
    <property type="nucleotide sequence ID" value="NZ_JACHVA010000038.1"/>
</dbReference>
<evidence type="ECO:0000259" key="12">
    <source>
        <dbReference type="PROSITE" id="PS51192"/>
    </source>
</evidence>
<feature type="compositionally biased region" description="Basic and acidic residues" evidence="11">
    <location>
        <begin position="375"/>
        <end position="388"/>
    </location>
</feature>
<keyword evidence="16" id="KW-1185">Reference proteome</keyword>
<dbReference type="Proteomes" id="UP000525652">
    <property type="component" value="Unassembled WGS sequence"/>
</dbReference>
<protein>
    <recommendedName>
        <fullName evidence="9">DEAD-box ATP-dependent RNA helicase RhpA</fullName>
        <ecNumber evidence="1">3.6.4.13</ecNumber>
    </recommendedName>
</protein>
<dbReference type="InterPro" id="IPR014014">
    <property type="entry name" value="RNA_helicase_DEAD_Q_motif"/>
</dbReference>
<dbReference type="CDD" id="cd18787">
    <property type="entry name" value="SF2_C_DEAD"/>
    <property type="match status" value="1"/>
</dbReference>
<dbReference type="GO" id="GO:0016787">
    <property type="term" value="F:hydrolase activity"/>
    <property type="evidence" value="ECO:0007669"/>
    <property type="project" value="UniProtKB-KW"/>
</dbReference>
<dbReference type="Pfam" id="PF00271">
    <property type="entry name" value="Helicase_C"/>
    <property type="match status" value="1"/>
</dbReference>
<evidence type="ECO:0000256" key="2">
    <source>
        <dbReference type="ARBA" id="ARBA00022490"/>
    </source>
</evidence>
<dbReference type="GO" id="GO:0042255">
    <property type="term" value="P:ribosome assembly"/>
    <property type="evidence" value="ECO:0007669"/>
    <property type="project" value="UniProtKB-ARBA"/>
</dbReference>
<feature type="domain" description="DEAD-box RNA helicase Q" evidence="14">
    <location>
        <begin position="4"/>
        <end position="32"/>
    </location>
</feature>
<dbReference type="Gene3D" id="3.40.50.300">
    <property type="entry name" value="P-loop containing nucleotide triphosphate hydrolases"/>
    <property type="match status" value="2"/>
</dbReference>
<feature type="domain" description="Helicase ATP-binding" evidence="12">
    <location>
        <begin position="35"/>
        <end position="210"/>
    </location>
</feature>
<feature type="compositionally biased region" description="Low complexity" evidence="11">
    <location>
        <begin position="432"/>
        <end position="443"/>
    </location>
</feature>
<evidence type="ECO:0000256" key="8">
    <source>
        <dbReference type="ARBA" id="ARBA00047984"/>
    </source>
</evidence>
<dbReference type="PANTHER" id="PTHR47959:SF13">
    <property type="entry name" value="ATP-DEPENDENT RNA HELICASE RHLE"/>
    <property type="match status" value="1"/>
</dbReference>
<dbReference type="GO" id="GO:0003724">
    <property type="term" value="F:RNA helicase activity"/>
    <property type="evidence" value="ECO:0007669"/>
    <property type="project" value="UniProtKB-EC"/>
</dbReference>
<evidence type="ECO:0000256" key="9">
    <source>
        <dbReference type="ARBA" id="ARBA00074363"/>
    </source>
</evidence>
<comment type="similarity">
    <text evidence="7">Belongs to the DEAD box helicase family.</text>
</comment>
<dbReference type="Pfam" id="PF00270">
    <property type="entry name" value="DEAD"/>
    <property type="match status" value="1"/>
</dbReference>
<evidence type="ECO:0000256" key="11">
    <source>
        <dbReference type="SAM" id="MobiDB-lite"/>
    </source>
</evidence>
<comment type="caution">
    <text evidence="15">The sequence shown here is derived from an EMBL/GenBank/DDBJ whole genome shotgun (WGS) entry which is preliminary data.</text>
</comment>
<keyword evidence="2" id="KW-0963">Cytoplasm</keyword>
<dbReference type="FunFam" id="3.40.50.300:FF:000108">
    <property type="entry name" value="ATP-dependent RNA helicase RhlE"/>
    <property type="match status" value="1"/>
</dbReference>
<accession>A0A7X1AVM3</accession>